<dbReference type="Proteomes" id="UP000030011">
    <property type="component" value="Unassembled WGS sequence"/>
</dbReference>
<accession>A0A0A0JR09</accession>
<dbReference type="EMBL" id="AVPK01000001">
    <property type="protein sequence ID" value="KGN39628.1"/>
    <property type="molecule type" value="Genomic_DNA"/>
</dbReference>
<comment type="caution">
    <text evidence="1">The sequence shown here is derived from an EMBL/GenBank/DDBJ whole genome shotgun (WGS) entry which is preliminary data.</text>
</comment>
<name>A0A0A0JR09_9MICO</name>
<dbReference type="STRING" id="1385521.N803_02970"/>
<dbReference type="OrthoDB" id="4843840at2"/>
<sequence>MQWVALGLLAVTVITVTVLVATDRLDLAGMAEATSSKPPLELPEQLTAGDVDQLALGTAAYGYEPAAVDVALQERRDRLAEQEEALTRRVDVEVPDDVHGHG</sequence>
<evidence type="ECO:0000313" key="2">
    <source>
        <dbReference type="Proteomes" id="UP000030011"/>
    </source>
</evidence>
<gene>
    <name evidence="1" type="ORF">N803_02970</name>
</gene>
<dbReference type="RefSeq" id="WP_035902406.1">
    <property type="nucleotide sequence ID" value="NZ_AVPK01000001.1"/>
</dbReference>
<proteinExistence type="predicted"/>
<organism evidence="1 2">
    <name type="scientific">Knoellia subterranea KCTC 19937</name>
    <dbReference type="NCBI Taxonomy" id="1385521"/>
    <lineage>
        <taxon>Bacteria</taxon>
        <taxon>Bacillati</taxon>
        <taxon>Actinomycetota</taxon>
        <taxon>Actinomycetes</taxon>
        <taxon>Micrococcales</taxon>
        <taxon>Intrasporangiaceae</taxon>
        <taxon>Knoellia</taxon>
    </lineage>
</organism>
<reference evidence="1 2" key="1">
    <citation type="submission" date="2013-08" db="EMBL/GenBank/DDBJ databases">
        <title>The genome sequence of Knoellia subterranea.</title>
        <authorList>
            <person name="Zhu W."/>
            <person name="Wang G."/>
        </authorList>
    </citation>
    <scope>NUCLEOTIDE SEQUENCE [LARGE SCALE GENOMIC DNA]</scope>
    <source>
        <strain evidence="1 2">KCTC 19937</strain>
    </source>
</reference>
<keyword evidence="2" id="KW-1185">Reference proteome</keyword>
<evidence type="ECO:0008006" key="3">
    <source>
        <dbReference type="Google" id="ProtNLM"/>
    </source>
</evidence>
<protein>
    <recommendedName>
        <fullName evidence="3">Cell division protein DivIVA</fullName>
    </recommendedName>
</protein>
<dbReference type="AlphaFoldDB" id="A0A0A0JR09"/>
<evidence type="ECO:0000313" key="1">
    <source>
        <dbReference type="EMBL" id="KGN39628.1"/>
    </source>
</evidence>